<dbReference type="Pfam" id="PF04043">
    <property type="entry name" value="PMEI"/>
    <property type="match status" value="1"/>
</dbReference>
<feature type="chain" id="PRO_5042827256" description="Pectinesterase inhibitor domain-containing protein" evidence="2">
    <location>
        <begin position="23"/>
        <end position="203"/>
    </location>
</feature>
<dbReference type="InterPro" id="IPR006501">
    <property type="entry name" value="Pectinesterase_inhib_dom"/>
</dbReference>
<evidence type="ECO:0000313" key="4">
    <source>
        <dbReference type="EMBL" id="WOL11619.1"/>
    </source>
</evidence>
<organism evidence="4 5">
    <name type="scientific">Canna indica</name>
    <name type="common">Indian-shot</name>
    <dbReference type="NCBI Taxonomy" id="4628"/>
    <lineage>
        <taxon>Eukaryota</taxon>
        <taxon>Viridiplantae</taxon>
        <taxon>Streptophyta</taxon>
        <taxon>Embryophyta</taxon>
        <taxon>Tracheophyta</taxon>
        <taxon>Spermatophyta</taxon>
        <taxon>Magnoliopsida</taxon>
        <taxon>Liliopsida</taxon>
        <taxon>Zingiberales</taxon>
        <taxon>Cannaceae</taxon>
        <taxon>Canna</taxon>
    </lineage>
</organism>
<dbReference type="PANTHER" id="PTHR31080">
    <property type="entry name" value="PECTINESTERASE INHIBITOR-LIKE"/>
    <property type="match status" value="1"/>
</dbReference>
<dbReference type="CDD" id="cd15798">
    <property type="entry name" value="PMEI-like_3"/>
    <property type="match status" value="1"/>
</dbReference>
<evidence type="ECO:0000256" key="2">
    <source>
        <dbReference type="SAM" id="SignalP"/>
    </source>
</evidence>
<gene>
    <name evidence="4" type="ORF">Cni_G20383</name>
</gene>
<dbReference type="Gene3D" id="1.20.140.40">
    <property type="entry name" value="Invertase/pectin methylesterase inhibitor family protein"/>
    <property type="match status" value="1"/>
</dbReference>
<dbReference type="GO" id="GO:0004857">
    <property type="term" value="F:enzyme inhibitor activity"/>
    <property type="evidence" value="ECO:0007669"/>
    <property type="project" value="InterPro"/>
</dbReference>
<dbReference type="NCBIfam" id="TIGR01614">
    <property type="entry name" value="PME_inhib"/>
    <property type="match status" value="1"/>
</dbReference>
<dbReference type="InterPro" id="IPR035513">
    <property type="entry name" value="Invertase/methylesterase_inhib"/>
</dbReference>
<reference evidence="4 5" key="1">
    <citation type="submission" date="2023-10" db="EMBL/GenBank/DDBJ databases">
        <title>Chromosome-scale genome assembly provides insights into flower coloration mechanisms of Canna indica.</title>
        <authorList>
            <person name="Li C."/>
        </authorList>
    </citation>
    <scope>NUCLEOTIDE SEQUENCE [LARGE SCALE GENOMIC DNA]</scope>
    <source>
        <tissue evidence="4">Flower</tissue>
    </source>
</reference>
<dbReference type="EMBL" id="CP136895">
    <property type="protein sequence ID" value="WOL11619.1"/>
    <property type="molecule type" value="Genomic_DNA"/>
</dbReference>
<accession>A0AAQ3KN36</accession>
<dbReference type="Proteomes" id="UP001327560">
    <property type="component" value="Chromosome 6"/>
</dbReference>
<dbReference type="AlphaFoldDB" id="A0AAQ3KN36"/>
<feature type="domain" description="Pectinesterase inhibitor" evidence="3">
    <location>
        <begin position="37"/>
        <end position="195"/>
    </location>
</feature>
<dbReference type="PANTHER" id="PTHR31080:SF64">
    <property type="entry name" value="PLANT INVERTASE_PECTIN METHYLESTERASE INHIBITOR SUPERFAMILY PROTEIN"/>
    <property type="match status" value="1"/>
</dbReference>
<proteinExistence type="predicted"/>
<name>A0AAQ3KN36_9LILI</name>
<dbReference type="InterPro" id="IPR051955">
    <property type="entry name" value="PME_Inhibitor"/>
</dbReference>
<evidence type="ECO:0000259" key="3">
    <source>
        <dbReference type="SMART" id="SM00856"/>
    </source>
</evidence>
<dbReference type="SMART" id="SM00856">
    <property type="entry name" value="PMEI"/>
    <property type="match status" value="1"/>
</dbReference>
<keyword evidence="5" id="KW-1185">Reference proteome</keyword>
<sequence length="203" mass="21490">MASSPLFFFLLLILAGIIMTSASSGETGAGRNSSSSSSTEFVRKSCNATRFPSICYKSLAGYAAVVERSDVKLAHVAANFTLARLRPLSARVSALSRNATGADRPALRDCAEVLADAADWARQTVVELKGLDKVVGPEVAWRVSNALTWMSAALTDEDTCTEGIAKSKPAAGGVKADVYCRVRKVGKYTSNALALIHLLGFNN</sequence>
<dbReference type="SUPFAM" id="SSF101148">
    <property type="entry name" value="Plant invertase/pectin methylesterase inhibitor"/>
    <property type="match status" value="1"/>
</dbReference>
<feature type="signal peptide" evidence="2">
    <location>
        <begin position="1"/>
        <end position="22"/>
    </location>
</feature>
<evidence type="ECO:0000313" key="5">
    <source>
        <dbReference type="Proteomes" id="UP001327560"/>
    </source>
</evidence>
<protein>
    <recommendedName>
        <fullName evidence="3">Pectinesterase inhibitor domain-containing protein</fullName>
    </recommendedName>
</protein>
<keyword evidence="1 2" id="KW-0732">Signal</keyword>
<evidence type="ECO:0000256" key="1">
    <source>
        <dbReference type="ARBA" id="ARBA00022729"/>
    </source>
</evidence>